<evidence type="ECO:0000313" key="2">
    <source>
        <dbReference type="EMBL" id="KAF5311009.1"/>
    </source>
</evidence>
<dbReference type="GO" id="GO:0006139">
    <property type="term" value="P:nucleobase-containing compound metabolic process"/>
    <property type="evidence" value="ECO:0007669"/>
    <property type="project" value="InterPro"/>
</dbReference>
<keyword evidence="3" id="KW-1185">Reference proteome</keyword>
<feature type="domain" description="3'-5' exonuclease" evidence="1">
    <location>
        <begin position="9"/>
        <end position="203"/>
    </location>
</feature>
<dbReference type="EMBL" id="JAACJJ010000057">
    <property type="protein sequence ID" value="KAF5311009.1"/>
    <property type="molecule type" value="Genomic_DNA"/>
</dbReference>
<dbReference type="Gene3D" id="3.30.420.10">
    <property type="entry name" value="Ribonuclease H-like superfamily/Ribonuclease H"/>
    <property type="match status" value="1"/>
</dbReference>
<dbReference type="InterPro" id="IPR012337">
    <property type="entry name" value="RNaseH-like_sf"/>
</dbReference>
<organism evidence="2 3">
    <name type="scientific">Psilocybe cf. subviscida</name>
    <dbReference type="NCBI Taxonomy" id="2480587"/>
    <lineage>
        <taxon>Eukaryota</taxon>
        <taxon>Fungi</taxon>
        <taxon>Dikarya</taxon>
        <taxon>Basidiomycota</taxon>
        <taxon>Agaricomycotina</taxon>
        <taxon>Agaricomycetes</taxon>
        <taxon>Agaricomycetidae</taxon>
        <taxon>Agaricales</taxon>
        <taxon>Agaricineae</taxon>
        <taxon>Strophariaceae</taxon>
        <taxon>Psilocybe</taxon>
    </lineage>
</organism>
<dbReference type="OrthoDB" id="26838at2759"/>
<evidence type="ECO:0000313" key="3">
    <source>
        <dbReference type="Proteomes" id="UP000567179"/>
    </source>
</evidence>
<dbReference type="PANTHER" id="PTHR43040">
    <property type="entry name" value="RIBONUCLEASE D"/>
    <property type="match status" value="1"/>
</dbReference>
<dbReference type="PANTHER" id="PTHR43040:SF1">
    <property type="entry name" value="RIBONUCLEASE D"/>
    <property type="match status" value="1"/>
</dbReference>
<name>A0A8H5ESR5_9AGAR</name>
<dbReference type="Proteomes" id="UP000567179">
    <property type="component" value="Unassembled WGS sequence"/>
</dbReference>
<dbReference type="InterPro" id="IPR002562">
    <property type="entry name" value="3'-5'_exonuclease_dom"/>
</dbReference>
<dbReference type="Pfam" id="PF01612">
    <property type="entry name" value="DNA_pol_A_exo1"/>
    <property type="match status" value="1"/>
</dbReference>
<dbReference type="AlphaFoldDB" id="A0A8H5ESR5"/>
<dbReference type="GO" id="GO:0003676">
    <property type="term" value="F:nucleic acid binding"/>
    <property type="evidence" value="ECO:0007669"/>
    <property type="project" value="InterPro"/>
</dbReference>
<gene>
    <name evidence="2" type="ORF">D9619_007735</name>
</gene>
<dbReference type="InterPro" id="IPR036397">
    <property type="entry name" value="RNaseH_sf"/>
</dbReference>
<proteinExistence type="predicted"/>
<protein>
    <recommendedName>
        <fullName evidence="1">3'-5' exonuclease domain-containing protein</fullName>
    </recommendedName>
</protein>
<sequence length="245" mass="27151">MARFTVCVVDNLPLLNDCIADLSSDQVTQLSIDLEGVDLCRYGRLSLIQIFANTSSTIWLVDVTTLGATAFVHQDAVGRSLRAILESSATQKLFFDVRSDADALWNLYGVTLANVYDLQLLEVAMKRSTGNTAPYVTGLGRVIEVYLGAPGQWKKVKDEGLRLFQPDFGGSYEIFERRPLDPRIIAYSAQDVALLFELKRVLEARMGGLIPNWKSRVVKASAGREAEARMPYQGKGRHRAIAPII</sequence>
<reference evidence="2 3" key="1">
    <citation type="journal article" date="2020" name="ISME J.">
        <title>Uncovering the hidden diversity of litter-decomposition mechanisms in mushroom-forming fungi.</title>
        <authorList>
            <person name="Floudas D."/>
            <person name="Bentzer J."/>
            <person name="Ahren D."/>
            <person name="Johansson T."/>
            <person name="Persson P."/>
            <person name="Tunlid A."/>
        </authorList>
    </citation>
    <scope>NUCLEOTIDE SEQUENCE [LARGE SCALE GENOMIC DNA]</scope>
    <source>
        <strain evidence="2 3">CBS 101986</strain>
    </source>
</reference>
<accession>A0A8H5ESR5</accession>
<dbReference type="SUPFAM" id="SSF53098">
    <property type="entry name" value="Ribonuclease H-like"/>
    <property type="match status" value="1"/>
</dbReference>
<comment type="caution">
    <text evidence="2">The sequence shown here is derived from an EMBL/GenBank/DDBJ whole genome shotgun (WGS) entry which is preliminary data.</text>
</comment>
<evidence type="ECO:0000259" key="1">
    <source>
        <dbReference type="Pfam" id="PF01612"/>
    </source>
</evidence>
<dbReference type="GO" id="GO:0008408">
    <property type="term" value="F:3'-5' exonuclease activity"/>
    <property type="evidence" value="ECO:0007669"/>
    <property type="project" value="InterPro"/>
</dbReference>